<dbReference type="EMBL" id="WKKV01000044">
    <property type="protein sequence ID" value="MSE04253.1"/>
    <property type="molecule type" value="Genomic_DNA"/>
</dbReference>
<dbReference type="GeneID" id="75095853"/>
<comment type="caution">
    <text evidence="3">The sequence shown here is derived from an EMBL/GenBank/DDBJ whole genome shotgun (WGS) entry which is preliminary data.</text>
</comment>
<feature type="domain" description="HTH cro/C1-type" evidence="2">
    <location>
        <begin position="6"/>
        <end position="60"/>
    </location>
</feature>
<dbReference type="PANTHER" id="PTHR46558">
    <property type="entry name" value="TRACRIPTIONAL REGULATORY PROTEIN-RELATED-RELATED"/>
    <property type="match status" value="1"/>
</dbReference>
<dbReference type="RefSeq" id="WP_014418220.1">
    <property type="nucleotide sequence ID" value="NZ_BPWC01000001.1"/>
</dbReference>
<dbReference type="AlphaFoldDB" id="A0A6A8LJN3"/>
<keyword evidence="4" id="KW-0614">Plasmid</keyword>
<dbReference type="CDD" id="cd00093">
    <property type="entry name" value="HTH_XRE"/>
    <property type="match status" value="1"/>
</dbReference>
<reference evidence="3" key="1">
    <citation type="submission" date="2019-11" db="EMBL/GenBank/DDBJ databases">
        <title>Draft Genome Sequence of Plant Growth-Promoting Rhizosphere-Associated Bacteria.</title>
        <authorList>
            <person name="Vasilyev I.Y."/>
            <person name="Radchenko V."/>
            <person name="Ilnitskaya E.V."/>
        </authorList>
    </citation>
    <scope>NUCLEOTIDE SEQUENCE</scope>
    <source>
        <strain evidence="3">VRA_517_n</strain>
        <plasmid evidence="4">unnamed01</plasmid>
    </source>
</reference>
<dbReference type="Gene3D" id="1.10.260.40">
    <property type="entry name" value="lambda repressor-like DNA-binding domains"/>
    <property type="match status" value="1"/>
</dbReference>
<dbReference type="EMBL" id="WKKV01000015">
    <property type="protein sequence ID" value="MSE04118.1"/>
    <property type="molecule type" value="Genomic_DNA"/>
</dbReference>
<dbReference type="PANTHER" id="PTHR46558:SF11">
    <property type="entry name" value="HTH-TYPE TRANSCRIPTIONAL REGULATOR XRE"/>
    <property type="match status" value="1"/>
</dbReference>
<dbReference type="PROSITE" id="PS50943">
    <property type="entry name" value="HTH_CROC1"/>
    <property type="match status" value="1"/>
</dbReference>
<organism evidence="3">
    <name type="scientific">Bacillus velezensis</name>
    <dbReference type="NCBI Taxonomy" id="492670"/>
    <lineage>
        <taxon>Bacteria</taxon>
        <taxon>Bacillati</taxon>
        <taxon>Bacillota</taxon>
        <taxon>Bacilli</taxon>
        <taxon>Bacillales</taxon>
        <taxon>Bacillaceae</taxon>
        <taxon>Bacillus</taxon>
        <taxon>Bacillus amyloliquefaciens group</taxon>
    </lineage>
</organism>
<geneLocation type="plasmid" evidence="4">
    <name>unnamed01</name>
</geneLocation>
<protein>
    <submittedName>
        <fullName evidence="3">Helix-turn-helix domain-containing protein</fullName>
    </submittedName>
</protein>
<dbReference type="InterPro" id="IPR010982">
    <property type="entry name" value="Lambda_DNA-bd_dom_sf"/>
</dbReference>
<accession>A0A6A8LJN3</accession>
<dbReference type="GO" id="GO:0003677">
    <property type="term" value="F:DNA binding"/>
    <property type="evidence" value="ECO:0007669"/>
    <property type="project" value="UniProtKB-KW"/>
</dbReference>
<sequence>MFKDRLIQLRKGKKLTQEQMAEKVGVHRGTYANYERGHRQPDYETLVKIADFFEVSTDYLLRGQEYYQDKAKELRKQNDVRFDNVEGQELMTEDEKDKYLADALRRLDGIEKMIAENFKNKKEEK</sequence>
<keyword evidence="1" id="KW-0238">DNA-binding</keyword>
<evidence type="ECO:0000259" key="2">
    <source>
        <dbReference type="PROSITE" id="PS50943"/>
    </source>
</evidence>
<gene>
    <name evidence="3" type="ORF">GKC39_18930</name>
    <name evidence="4" type="ORF">GKC39_19745</name>
</gene>
<dbReference type="Pfam" id="PF01381">
    <property type="entry name" value="HTH_3"/>
    <property type="match status" value="1"/>
</dbReference>
<evidence type="ECO:0000256" key="1">
    <source>
        <dbReference type="ARBA" id="ARBA00023125"/>
    </source>
</evidence>
<name>A0A6A8LJN3_BACVE</name>
<proteinExistence type="predicted"/>
<dbReference type="NCBIfam" id="NF041951">
    <property type="entry name" value="phage_RstR"/>
    <property type="match status" value="1"/>
</dbReference>
<evidence type="ECO:0000313" key="3">
    <source>
        <dbReference type="EMBL" id="MSE04118.1"/>
    </source>
</evidence>
<dbReference type="SUPFAM" id="SSF47413">
    <property type="entry name" value="lambda repressor-like DNA-binding domains"/>
    <property type="match status" value="1"/>
</dbReference>
<dbReference type="InterPro" id="IPR049639">
    <property type="entry name" value="RstR"/>
</dbReference>
<dbReference type="InterPro" id="IPR001387">
    <property type="entry name" value="Cro/C1-type_HTH"/>
</dbReference>
<evidence type="ECO:0000313" key="4">
    <source>
        <dbReference type="EMBL" id="MSE04253.1"/>
    </source>
</evidence>
<dbReference type="SMART" id="SM00530">
    <property type="entry name" value="HTH_XRE"/>
    <property type="match status" value="1"/>
</dbReference>